<dbReference type="InterPro" id="IPR018253">
    <property type="entry name" value="DnaJ_domain_CS"/>
</dbReference>
<dbReference type="PANTHER" id="PTHR44157">
    <property type="entry name" value="DNAJ HOMOLOG SUBFAMILY C MEMBER 11"/>
    <property type="match status" value="1"/>
</dbReference>
<accession>A0AA38LTY1</accession>
<dbReference type="CDD" id="cd06257">
    <property type="entry name" value="DnaJ"/>
    <property type="match status" value="1"/>
</dbReference>
<evidence type="ECO:0000256" key="5">
    <source>
        <dbReference type="SAM" id="Phobius"/>
    </source>
</evidence>
<feature type="transmembrane region" description="Helical" evidence="5">
    <location>
        <begin position="436"/>
        <end position="458"/>
    </location>
</feature>
<evidence type="ECO:0000313" key="8">
    <source>
        <dbReference type="Proteomes" id="UP001164286"/>
    </source>
</evidence>
<dbReference type="InterPro" id="IPR024586">
    <property type="entry name" value="DnaJ-like_C11_C"/>
</dbReference>
<dbReference type="FunFam" id="1.10.287.110:FF:000143">
    <property type="entry name" value="Unplaced genomic scaffold supercont2.13, whole genome shotgun sequence"/>
    <property type="match status" value="1"/>
</dbReference>
<dbReference type="InterPro" id="IPR055225">
    <property type="entry name" value="DNAJC11-like_beta-barrel"/>
</dbReference>
<dbReference type="PROSITE" id="PS50076">
    <property type="entry name" value="DNAJ_2"/>
    <property type="match status" value="1"/>
</dbReference>
<reference evidence="7" key="1">
    <citation type="journal article" date="2022" name="G3 (Bethesda)">
        <title>High quality genome of the basidiomycete yeast Dioszegia hungarica PDD-24b-2 isolated from cloud water.</title>
        <authorList>
            <person name="Jarrige D."/>
            <person name="Haridas S."/>
            <person name="Bleykasten-Grosshans C."/>
            <person name="Joly M."/>
            <person name="Nadalig T."/>
            <person name="Sancelme M."/>
            <person name="Vuilleumier S."/>
            <person name="Grigoriev I.V."/>
            <person name="Amato P."/>
            <person name="Bringel F."/>
        </authorList>
    </citation>
    <scope>NUCLEOTIDE SEQUENCE</scope>
    <source>
        <strain evidence="7">PDD-24b-2</strain>
    </source>
</reference>
<organism evidence="7 8">
    <name type="scientific">Dioszegia hungarica</name>
    <dbReference type="NCBI Taxonomy" id="4972"/>
    <lineage>
        <taxon>Eukaryota</taxon>
        <taxon>Fungi</taxon>
        <taxon>Dikarya</taxon>
        <taxon>Basidiomycota</taxon>
        <taxon>Agaricomycotina</taxon>
        <taxon>Tremellomycetes</taxon>
        <taxon>Tremellales</taxon>
        <taxon>Bulleribasidiaceae</taxon>
        <taxon>Dioszegia</taxon>
    </lineage>
</organism>
<dbReference type="Pfam" id="PF22774">
    <property type="entry name" value="DNAJC11_beta-barrel"/>
    <property type="match status" value="1"/>
</dbReference>
<dbReference type="AlphaFoldDB" id="A0AA38LTY1"/>
<dbReference type="Pfam" id="PF11875">
    <property type="entry name" value="DnaJ-like_C11_C"/>
    <property type="match status" value="1"/>
</dbReference>
<evidence type="ECO:0000256" key="2">
    <source>
        <dbReference type="ARBA" id="ARBA00023136"/>
    </source>
</evidence>
<dbReference type="GO" id="GO:0016020">
    <property type="term" value="C:membrane"/>
    <property type="evidence" value="ECO:0007669"/>
    <property type="project" value="UniProtKB-SubCell"/>
</dbReference>
<evidence type="ECO:0000256" key="1">
    <source>
        <dbReference type="ARBA" id="ARBA00004370"/>
    </source>
</evidence>
<dbReference type="EMBL" id="JAKWFO010000004">
    <property type="protein sequence ID" value="KAI9637272.1"/>
    <property type="molecule type" value="Genomic_DNA"/>
</dbReference>
<dbReference type="RefSeq" id="XP_052947049.1">
    <property type="nucleotide sequence ID" value="XM_053089399.1"/>
</dbReference>
<feature type="region of interest" description="Disordered" evidence="4">
    <location>
        <begin position="1"/>
        <end position="43"/>
    </location>
</feature>
<evidence type="ECO:0000256" key="3">
    <source>
        <dbReference type="ARBA" id="ARBA00023186"/>
    </source>
</evidence>
<sequence>MDDPGPSSAYYARFPSTSTGPTRPPSPSSPRPSTSPLTPEDGLYTLLNIPRSASEAEIRDSYRHLATTYHPDRQRDDTHRSTAHRQFTEIQRAYEVLTDSTRRTIYDLFGEEGLKTSWEVGPRVKTARELREHFSRQYHDKKIMEAEALVKPKGDISVVLDARAVFANRNLFRTPDAMRHDPIARASRVRPGQIMMKHSFEMPVRERTQVVVTGQMVSRGGGGGGNVVGTVRHQFGSRVWGEAGCSVLAPRVVTTKGTYTIDEYTYLSINTMQQTFAAPPTYTAQLGRRIYPNTTGFIIYRSGFWTLGPWGKSMPSNSITNALLNETSAMSVGVTTARPSGSGWTVETQAGVVANHISADYSWRFWGLKWKVGGAVGTDTGINGFVDGEGKVGGQSRVGCMVSLALGGGVTMRWRFSRMGQRITLPILLSPDLNPYVVLGSTVLPFTIYAAAYHFLLLPRKRRRIADRIKDLRSEHADHLAQKRQEALEAQDLMARPVAQKVAVEREKGGLIIISAQYGLAPAFTDRGVRVSRTSAKRSEGEGDGRIEEEVEEEVVVDVTLPVQGLVVDSRLHIPGGRGKHNLLGFWDPCIGEAKKLRVRYLFRDRMHEVTLDDTAALRAPVQAHALSS</sequence>
<dbReference type="SUPFAM" id="SSF46565">
    <property type="entry name" value="Chaperone J-domain"/>
    <property type="match status" value="1"/>
</dbReference>
<gene>
    <name evidence="7" type="ORF">MKK02DRAFT_36330</name>
</gene>
<keyword evidence="3" id="KW-0143">Chaperone</keyword>
<evidence type="ECO:0000313" key="7">
    <source>
        <dbReference type="EMBL" id="KAI9637272.1"/>
    </source>
</evidence>
<proteinExistence type="predicted"/>
<evidence type="ECO:0000259" key="6">
    <source>
        <dbReference type="PROSITE" id="PS50076"/>
    </source>
</evidence>
<dbReference type="GeneID" id="77728604"/>
<comment type="caution">
    <text evidence="7">The sequence shown here is derived from an EMBL/GenBank/DDBJ whole genome shotgun (WGS) entry which is preliminary data.</text>
</comment>
<name>A0AA38LTY1_9TREE</name>
<dbReference type="Proteomes" id="UP001164286">
    <property type="component" value="Unassembled WGS sequence"/>
</dbReference>
<evidence type="ECO:0000256" key="4">
    <source>
        <dbReference type="SAM" id="MobiDB-lite"/>
    </source>
</evidence>
<dbReference type="PROSITE" id="PS00636">
    <property type="entry name" value="DNAJ_1"/>
    <property type="match status" value="1"/>
</dbReference>
<dbReference type="InterPro" id="IPR052243">
    <property type="entry name" value="Mito_inner_membrane_organizer"/>
</dbReference>
<feature type="domain" description="J" evidence="6">
    <location>
        <begin position="42"/>
        <end position="110"/>
    </location>
</feature>
<dbReference type="InterPro" id="IPR036869">
    <property type="entry name" value="J_dom_sf"/>
</dbReference>
<dbReference type="PRINTS" id="PR00625">
    <property type="entry name" value="JDOMAIN"/>
</dbReference>
<dbReference type="Pfam" id="PF00226">
    <property type="entry name" value="DnaJ"/>
    <property type="match status" value="1"/>
</dbReference>
<protein>
    <recommendedName>
        <fullName evidence="6">J domain-containing protein</fullName>
    </recommendedName>
</protein>
<keyword evidence="8" id="KW-1185">Reference proteome</keyword>
<keyword evidence="2 5" id="KW-0472">Membrane</keyword>
<dbReference type="Gene3D" id="1.10.287.110">
    <property type="entry name" value="DnaJ domain"/>
    <property type="match status" value="1"/>
</dbReference>
<dbReference type="InterPro" id="IPR001623">
    <property type="entry name" value="DnaJ_domain"/>
</dbReference>
<comment type="subcellular location">
    <subcellularLocation>
        <location evidence="1">Membrane</location>
    </subcellularLocation>
</comment>
<dbReference type="SMART" id="SM00271">
    <property type="entry name" value="DnaJ"/>
    <property type="match status" value="1"/>
</dbReference>
<dbReference type="PANTHER" id="PTHR44157:SF1">
    <property type="entry name" value="DNAJ HOMOLOG SUBFAMILY C MEMBER 11"/>
    <property type="match status" value="1"/>
</dbReference>
<keyword evidence="5" id="KW-0812">Transmembrane</keyword>
<dbReference type="GO" id="GO:0005739">
    <property type="term" value="C:mitochondrion"/>
    <property type="evidence" value="ECO:0007669"/>
    <property type="project" value="GOC"/>
</dbReference>
<dbReference type="GO" id="GO:0042407">
    <property type="term" value="P:cristae formation"/>
    <property type="evidence" value="ECO:0007669"/>
    <property type="project" value="TreeGrafter"/>
</dbReference>
<keyword evidence="5" id="KW-1133">Transmembrane helix</keyword>